<evidence type="ECO:0000313" key="2">
    <source>
        <dbReference type="Proteomes" id="UP000069632"/>
    </source>
</evidence>
<dbReference type="OrthoDB" id="9800519at2"/>
<dbReference type="Proteomes" id="UP000069632">
    <property type="component" value="Unassembled WGS sequence"/>
</dbReference>
<dbReference type="NCBIfam" id="TIGR00738">
    <property type="entry name" value="rrf2_super"/>
    <property type="match status" value="1"/>
</dbReference>
<evidence type="ECO:0000313" key="1">
    <source>
        <dbReference type="EMBL" id="CZE47198.1"/>
    </source>
</evidence>
<dbReference type="PANTHER" id="PTHR33221">
    <property type="entry name" value="WINGED HELIX-TURN-HELIX TRANSCRIPTIONAL REGULATOR, RRF2 FAMILY"/>
    <property type="match status" value="1"/>
</dbReference>
<dbReference type="PANTHER" id="PTHR33221:SF15">
    <property type="entry name" value="HTH-TYPE TRANSCRIPTIONAL REGULATOR YWGB-RELATED"/>
    <property type="match status" value="1"/>
</dbReference>
<dbReference type="GO" id="GO:0003700">
    <property type="term" value="F:DNA-binding transcription factor activity"/>
    <property type="evidence" value="ECO:0007669"/>
    <property type="project" value="TreeGrafter"/>
</dbReference>
<gene>
    <name evidence="1" type="primary">nsrR</name>
    <name evidence="1" type="ORF">ERS672216_00765</name>
</gene>
<keyword evidence="2" id="KW-1185">Reference proteome</keyword>
<name>A0A128EFJ9_9BACT</name>
<dbReference type="InterPro" id="IPR036388">
    <property type="entry name" value="WH-like_DNA-bd_sf"/>
</dbReference>
<dbReference type="Pfam" id="PF02082">
    <property type="entry name" value="Rrf2"/>
    <property type="match status" value="1"/>
</dbReference>
<protein>
    <submittedName>
        <fullName evidence="1">BadM/Rrf2 family transcriptional regulator</fullName>
    </submittedName>
</protein>
<dbReference type="InterPro" id="IPR000944">
    <property type="entry name" value="Tscrpt_reg_Rrf2"/>
</dbReference>
<proteinExistence type="predicted"/>
<dbReference type="InterPro" id="IPR036390">
    <property type="entry name" value="WH_DNA-bd_sf"/>
</dbReference>
<dbReference type="AlphaFoldDB" id="A0A128EFJ9"/>
<organism evidence="1 2">
    <name type="scientific">Campylobacter geochelonis</name>
    <dbReference type="NCBI Taxonomy" id="1780362"/>
    <lineage>
        <taxon>Bacteria</taxon>
        <taxon>Pseudomonadati</taxon>
        <taxon>Campylobacterota</taxon>
        <taxon>Epsilonproteobacteria</taxon>
        <taxon>Campylobacterales</taxon>
        <taxon>Campylobacteraceae</taxon>
        <taxon>Campylobacter</taxon>
    </lineage>
</organism>
<dbReference type="GO" id="GO:0005829">
    <property type="term" value="C:cytosol"/>
    <property type="evidence" value="ECO:0007669"/>
    <property type="project" value="TreeGrafter"/>
</dbReference>
<reference evidence="1 2" key="1">
    <citation type="submission" date="2016-02" db="EMBL/GenBank/DDBJ databases">
        <authorList>
            <consortium name="Pathogen Informatics"/>
        </authorList>
    </citation>
    <scope>NUCLEOTIDE SEQUENCE [LARGE SCALE GENOMIC DNA]</scope>
    <source>
        <strain evidence="1 2">RC20</strain>
    </source>
</reference>
<dbReference type="RefSeq" id="WP_075531564.1">
    <property type="nucleotide sequence ID" value="NZ_CP053844.1"/>
</dbReference>
<accession>A0A128EFJ9</accession>
<sequence>MLFTKASEYALLSLMFIAQKDKPQDVDTISNELNISKSFLAKILQHMAREGILCSYKGANGGFHLAKKPNEINLKDIIEGAEKRPTAVFECSNSRDDCPSEKGEFCKIWSMFNVLQVKVDEFLETITLGDIISQKSLK</sequence>
<dbReference type="EMBL" id="FIZP01000002">
    <property type="protein sequence ID" value="CZE47198.1"/>
    <property type="molecule type" value="Genomic_DNA"/>
</dbReference>
<dbReference type="PROSITE" id="PS51197">
    <property type="entry name" value="HTH_RRF2_2"/>
    <property type="match status" value="1"/>
</dbReference>
<dbReference type="SUPFAM" id="SSF46785">
    <property type="entry name" value="Winged helix' DNA-binding domain"/>
    <property type="match status" value="1"/>
</dbReference>
<dbReference type="Gene3D" id="1.10.10.10">
    <property type="entry name" value="Winged helix-like DNA-binding domain superfamily/Winged helix DNA-binding domain"/>
    <property type="match status" value="1"/>
</dbReference>